<protein>
    <recommendedName>
        <fullName evidence="2 6">Ornithine carbamoyltransferase</fullName>
        <shortName evidence="6">OTCase</shortName>
        <ecNumber evidence="2 6">2.1.3.3</ecNumber>
    </recommendedName>
</protein>
<proteinExistence type="inferred from homology"/>
<sequence length="318" mass="35756">MFEAEKFGSPFKGRSLLTWRDYTPEEILQILDYAFLVKKQARDGEVHQRFLGKTIALIFEKRSTRTRSSFETAFGEEGGHPVFMSTQDIQLGGKESVEDTARVLGRMFSAIEFRGFRQEHAEMLAKYSGVPVINGLTDEYHPTQALADVMTLKEHFGTLKGLKWAFCGDGRNNVARSLMVISAKLGIDFAIYSPKELFPPKDIQEICEPFARESGAKIEISDKISVVKGADCLYTDVWVSMGEESLKDERTRLLSPYQVNESLMAATGKAGTIFMHCLPAVKGQEVTEDVFESSFSKVWDQAENRKHTIKAIMLALIQ</sequence>
<comment type="similarity">
    <text evidence="1 6">Belongs to the aspartate/ornithine carbamoyltransferase superfamily. OTCase family.</text>
</comment>
<organism evidence="9 10">
    <name type="scientific">Treponema saccharophilum DSM 2985</name>
    <dbReference type="NCBI Taxonomy" id="907348"/>
    <lineage>
        <taxon>Bacteria</taxon>
        <taxon>Pseudomonadati</taxon>
        <taxon>Spirochaetota</taxon>
        <taxon>Spirochaetia</taxon>
        <taxon>Spirochaetales</taxon>
        <taxon>Treponemataceae</taxon>
        <taxon>Treponema</taxon>
    </lineage>
</organism>
<dbReference type="InterPro" id="IPR006131">
    <property type="entry name" value="Asp_carbamoyltransf_Asp/Orn-bd"/>
</dbReference>
<dbReference type="STRING" id="907348.TresaDRAFT_0062"/>
<dbReference type="InterPro" id="IPR024904">
    <property type="entry name" value="OTCase_ArgI"/>
</dbReference>
<accession>H7ENV6</accession>
<dbReference type="InterPro" id="IPR006130">
    <property type="entry name" value="Asp/Orn_carbamoylTrfase"/>
</dbReference>
<feature type="binding site" evidence="6">
    <location>
        <begin position="277"/>
        <end position="278"/>
    </location>
    <ligand>
        <name>carbamoyl phosphate</name>
        <dbReference type="ChEBI" id="CHEBI:58228"/>
    </ligand>
</feature>
<feature type="domain" description="Aspartate/ornithine carbamoyltransferase carbamoyl-P binding" evidence="8">
    <location>
        <begin position="14"/>
        <end position="154"/>
    </location>
</feature>
<name>H7ENV6_9SPIR</name>
<keyword evidence="3" id="KW-0056">Arginine metabolism</keyword>
<feature type="domain" description="Aspartate/ornithine carbamoyltransferase Asp/Orn-binding" evidence="7">
    <location>
        <begin position="160"/>
        <end position="315"/>
    </location>
</feature>
<reference evidence="9 10" key="1">
    <citation type="submission" date="2011-09" db="EMBL/GenBank/DDBJ databases">
        <title>The draft genome of Treponema saccharophilum DSM 2985.</title>
        <authorList>
            <consortium name="US DOE Joint Genome Institute (JGI-PGF)"/>
            <person name="Lucas S."/>
            <person name="Copeland A."/>
            <person name="Lapidus A."/>
            <person name="Glavina del Rio T."/>
            <person name="Dalin E."/>
            <person name="Tice H."/>
            <person name="Bruce D."/>
            <person name="Goodwin L."/>
            <person name="Pitluck S."/>
            <person name="Peters L."/>
            <person name="Kyrpides N."/>
            <person name="Mavromatis K."/>
            <person name="Ivanova N."/>
            <person name="Markowitz V."/>
            <person name="Cheng J.-F."/>
            <person name="Hugenholtz P."/>
            <person name="Woyke T."/>
            <person name="Wu D."/>
            <person name="Gronow S."/>
            <person name="Wellnitz S."/>
            <person name="Brambilla E."/>
            <person name="Klenk H.-P."/>
            <person name="Eisen J.A."/>
        </authorList>
    </citation>
    <scope>NUCLEOTIDE SEQUENCE [LARGE SCALE GENOMIC DNA]</scope>
    <source>
        <strain evidence="9 10">DSM 2985</strain>
    </source>
</reference>
<feature type="binding site" evidence="6">
    <location>
        <position position="114"/>
    </location>
    <ligand>
        <name>carbamoyl phosphate</name>
        <dbReference type="ChEBI" id="CHEBI:58228"/>
    </ligand>
</feature>
<dbReference type="Pfam" id="PF02729">
    <property type="entry name" value="OTCace_N"/>
    <property type="match status" value="1"/>
</dbReference>
<evidence type="ECO:0000256" key="2">
    <source>
        <dbReference type="ARBA" id="ARBA00013007"/>
    </source>
</evidence>
<feature type="binding site" evidence="6">
    <location>
        <position position="90"/>
    </location>
    <ligand>
        <name>carbamoyl phosphate</name>
        <dbReference type="ChEBI" id="CHEBI:58228"/>
    </ligand>
</feature>
<dbReference type="eggNOG" id="COG0078">
    <property type="taxonomic scope" value="Bacteria"/>
</dbReference>
<dbReference type="Gene3D" id="3.40.50.1370">
    <property type="entry name" value="Aspartate/ornithine carbamoyltransferase"/>
    <property type="match status" value="2"/>
</dbReference>
<dbReference type="GO" id="GO:0005737">
    <property type="term" value="C:cytoplasm"/>
    <property type="evidence" value="ECO:0007669"/>
    <property type="project" value="UniProtKB-SubCell"/>
</dbReference>
<dbReference type="FunFam" id="3.40.50.1370:FF:000008">
    <property type="entry name" value="Ornithine carbamoyltransferase"/>
    <property type="match status" value="1"/>
</dbReference>
<feature type="binding site" evidence="6">
    <location>
        <position position="305"/>
    </location>
    <ligand>
        <name>carbamoyl phosphate</name>
        <dbReference type="ChEBI" id="CHEBI:58228"/>
    </ligand>
</feature>
<dbReference type="OrthoDB" id="9802587at2"/>
<evidence type="ECO:0000259" key="8">
    <source>
        <dbReference type="Pfam" id="PF02729"/>
    </source>
</evidence>
<dbReference type="NCBIfam" id="TIGR00658">
    <property type="entry name" value="orni_carb_tr"/>
    <property type="match status" value="1"/>
</dbReference>
<comment type="subcellular location">
    <subcellularLocation>
        <location evidence="6">Cytoplasm</location>
    </subcellularLocation>
</comment>
<comment type="catalytic activity">
    <reaction evidence="5 6">
        <text>carbamoyl phosphate + L-ornithine = L-citrulline + phosphate + H(+)</text>
        <dbReference type="Rhea" id="RHEA:19513"/>
        <dbReference type="ChEBI" id="CHEBI:15378"/>
        <dbReference type="ChEBI" id="CHEBI:43474"/>
        <dbReference type="ChEBI" id="CHEBI:46911"/>
        <dbReference type="ChEBI" id="CHEBI:57743"/>
        <dbReference type="ChEBI" id="CHEBI:58228"/>
        <dbReference type="EC" id="2.1.3.3"/>
    </reaction>
</comment>
<dbReference type="SUPFAM" id="SSF53671">
    <property type="entry name" value="Aspartate/ornithine carbamoyltransferase"/>
    <property type="match status" value="1"/>
</dbReference>
<dbReference type="PRINTS" id="PR00100">
    <property type="entry name" value="AOTCASE"/>
</dbReference>
<dbReference type="PATRIC" id="fig|907348.3.peg.2642"/>
<dbReference type="PANTHER" id="PTHR45753:SF2">
    <property type="entry name" value="ORNITHINE CARBAMOYLTRANSFERASE"/>
    <property type="match status" value="1"/>
</dbReference>
<dbReference type="GO" id="GO:0004585">
    <property type="term" value="F:ornithine carbamoyltransferase activity"/>
    <property type="evidence" value="ECO:0007669"/>
    <property type="project" value="UniProtKB-UniRule"/>
</dbReference>
<dbReference type="Proteomes" id="UP000003571">
    <property type="component" value="Unassembled WGS sequence"/>
</dbReference>
<feature type="binding site" evidence="6">
    <location>
        <begin position="141"/>
        <end position="144"/>
    </location>
    <ligand>
        <name>carbamoyl phosphate</name>
        <dbReference type="ChEBI" id="CHEBI:58228"/>
    </ligand>
</feature>
<gene>
    <name evidence="9" type="ORF">TresaDRAFT_0062</name>
</gene>
<dbReference type="PROSITE" id="PS00097">
    <property type="entry name" value="CARBAMOYLTRANSFERASE"/>
    <property type="match status" value="1"/>
</dbReference>
<evidence type="ECO:0000256" key="5">
    <source>
        <dbReference type="ARBA" id="ARBA00048772"/>
    </source>
</evidence>
<feature type="binding site" evidence="6">
    <location>
        <begin position="63"/>
        <end position="66"/>
    </location>
    <ligand>
        <name>carbamoyl phosphate</name>
        <dbReference type="ChEBI" id="CHEBI:58228"/>
    </ligand>
</feature>
<dbReference type="GO" id="GO:0016597">
    <property type="term" value="F:amino acid binding"/>
    <property type="evidence" value="ECO:0007669"/>
    <property type="project" value="InterPro"/>
</dbReference>
<evidence type="ECO:0000256" key="4">
    <source>
        <dbReference type="ARBA" id="ARBA00022679"/>
    </source>
</evidence>
<evidence type="ECO:0000313" key="10">
    <source>
        <dbReference type="Proteomes" id="UP000003571"/>
    </source>
</evidence>
<dbReference type="Pfam" id="PF00185">
    <property type="entry name" value="OTCace"/>
    <property type="match status" value="1"/>
</dbReference>
<evidence type="ECO:0000256" key="3">
    <source>
        <dbReference type="ARBA" id="ARBA00022503"/>
    </source>
</evidence>
<dbReference type="AlphaFoldDB" id="H7ENV6"/>
<dbReference type="InterPro" id="IPR002292">
    <property type="entry name" value="Orn/put_carbamltrans"/>
</dbReference>
<dbReference type="PRINTS" id="PR00102">
    <property type="entry name" value="OTCASE"/>
</dbReference>
<dbReference type="GO" id="GO:0042450">
    <property type="term" value="P:L-arginine biosynthetic process via ornithine"/>
    <property type="evidence" value="ECO:0007669"/>
    <property type="project" value="UniProtKB-UniRule"/>
</dbReference>
<evidence type="ECO:0000256" key="6">
    <source>
        <dbReference type="HAMAP-Rule" id="MF_01109"/>
    </source>
</evidence>
<feature type="binding site" evidence="6">
    <location>
        <position position="236"/>
    </location>
    <ligand>
        <name>L-ornithine</name>
        <dbReference type="ChEBI" id="CHEBI:46911"/>
    </ligand>
</feature>
<dbReference type="HAMAP" id="MF_01109">
    <property type="entry name" value="OTCase"/>
    <property type="match status" value="1"/>
</dbReference>
<comment type="caution">
    <text evidence="9">The sequence shown here is derived from an EMBL/GenBank/DDBJ whole genome shotgun (WGS) entry which is preliminary data.</text>
</comment>
<feature type="binding site" evidence="6">
    <location>
        <position position="173"/>
    </location>
    <ligand>
        <name>L-ornithine</name>
        <dbReference type="ChEBI" id="CHEBI:46911"/>
    </ligand>
</feature>
<dbReference type="InterPro" id="IPR036901">
    <property type="entry name" value="Asp/Orn_carbamoylTrfase_sf"/>
</dbReference>
<dbReference type="PANTHER" id="PTHR45753">
    <property type="entry name" value="ORNITHINE CARBAMOYLTRANSFERASE, MITOCHONDRIAL"/>
    <property type="match status" value="1"/>
</dbReference>
<dbReference type="EMBL" id="AGRW01000054">
    <property type="protein sequence ID" value="EIC00589.1"/>
    <property type="molecule type" value="Genomic_DNA"/>
</dbReference>
<keyword evidence="6" id="KW-0963">Cytoplasm</keyword>
<keyword evidence="4 6" id="KW-0808">Transferase</keyword>
<dbReference type="GO" id="GO:0019240">
    <property type="term" value="P:citrulline biosynthetic process"/>
    <property type="evidence" value="ECO:0007669"/>
    <property type="project" value="TreeGrafter"/>
</dbReference>
<feature type="binding site" evidence="6">
    <location>
        <begin position="240"/>
        <end position="241"/>
    </location>
    <ligand>
        <name>L-ornithine</name>
        <dbReference type="ChEBI" id="CHEBI:46911"/>
    </ligand>
</feature>
<dbReference type="EC" id="2.1.3.3" evidence="2 6"/>
<keyword evidence="10" id="KW-1185">Reference proteome</keyword>
<dbReference type="NCBIfam" id="NF001986">
    <property type="entry name" value="PRK00779.1"/>
    <property type="match status" value="1"/>
</dbReference>
<evidence type="ECO:0000256" key="1">
    <source>
        <dbReference type="ARBA" id="ARBA00007805"/>
    </source>
</evidence>
<dbReference type="InterPro" id="IPR006132">
    <property type="entry name" value="Asp/Orn_carbamoyltranf_P-bd"/>
</dbReference>
<evidence type="ECO:0000313" key="9">
    <source>
        <dbReference type="EMBL" id="EIC00589.1"/>
    </source>
</evidence>
<evidence type="ECO:0000259" key="7">
    <source>
        <dbReference type="Pfam" id="PF00185"/>
    </source>
</evidence>
<dbReference type="RefSeq" id="WP_002706244.1">
    <property type="nucleotide sequence ID" value="NZ_AGRW01000054.1"/>
</dbReference>